<gene>
    <name evidence="3" type="primary">LOC103509547</name>
</gene>
<dbReference type="Pfam" id="PF05699">
    <property type="entry name" value="Dimer_Tnp_hAT"/>
    <property type="match status" value="1"/>
</dbReference>
<keyword evidence="2" id="KW-1185">Reference proteome</keyword>
<reference evidence="3" key="1">
    <citation type="submission" date="2025-08" db="UniProtKB">
        <authorList>
            <consortium name="RefSeq"/>
        </authorList>
    </citation>
    <scope>IDENTIFICATION</scope>
</reference>
<dbReference type="STRING" id="121845.A0A3Q0ITP3"/>
<sequence>MCIKAFEMTQIQSVITKCRSIISQIYNKNNFAIQVTFADQNQPDDATSTFLSLDNPNVWLSTLNMLEALNAARSKLSVLLELSEGNNNMEKMKVIECEDGLEALNAARSKLSVLLELSEGVEMQGDTSSHISDDEWYILEKVLEVFNPIKVTVVTLSEEKPAQASLILPLYLQLVNHHLKTYPGDDTITTQLKTYFVEYLTQKYSSVDSFLQVCTALDPRVKRLPYIEEQDVFGTIKDILVNMEPPSSEGTKYYTDVVEQENKKSRLSGMEFLLGNVSSTKSSTKPSPSNHADNIAHEVEQYHRSSPVPLNECPLTWWKSECNRFPNLYLLAVKYNCVPACTTPCGKTMEMKAQCTYVEKRKLLSQNTQAVLNHLLFLHHNYTV</sequence>
<name>A0A3Q0ITP3_DIACI</name>
<accession>A0A3Q0ITP3</accession>
<dbReference type="InterPro" id="IPR012337">
    <property type="entry name" value="RNaseH-like_sf"/>
</dbReference>
<evidence type="ECO:0000259" key="1">
    <source>
        <dbReference type="Pfam" id="PF05699"/>
    </source>
</evidence>
<organism evidence="2 3">
    <name type="scientific">Diaphorina citri</name>
    <name type="common">Asian citrus psyllid</name>
    <dbReference type="NCBI Taxonomy" id="121845"/>
    <lineage>
        <taxon>Eukaryota</taxon>
        <taxon>Metazoa</taxon>
        <taxon>Ecdysozoa</taxon>
        <taxon>Arthropoda</taxon>
        <taxon>Hexapoda</taxon>
        <taxon>Insecta</taxon>
        <taxon>Pterygota</taxon>
        <taxon>Neoptera</taxon>
        <taxon>Paraneoptera</taxon>
        <taxon>Hemiptera</taxon>
        <taxon>Sternorrhyncha</taxon>
        <taxon>Psylloidea</taxon>
        <taxon>Psyllidae</taxon>
        <taxon>Diaphorininae</taxon>
        <taxon>Diaphorina</taxon>
    </lineage>
</organism>
<dbReference type="GO" id="GO:0005634">
    <property type="term" value="C:nucleus"/>
    <property type="evidence" value="ECO:0007669"/>
    <property type="project" value="TreeGrafter"/>
</dbReference>
<dbReference type="GeneID" id="103509547"/>
<dbReference type="RefSeq" id="XP_026679641.1">
    <property type="nucleotide sequence ID" value="XM_026823840.1"/>
</dbReference>
<feature type="domain" description="HAT C-terminal dimerisation" evidence="1">
    <location>
        <begin position="298"/>
        <end position="372"/>
    </location>
</feature>
<evidence type="ECO:0000313" key="3">
    <source>
        <dbReference type="RefSeq" id="XP_026679641.1"/>
    </source>
</evidence>
<dbReference type="GO" id="GO:0006357">
    <property type="term" value="P:regulation of transcription by RNA polymerase II"/>
    <property type="evidence" value="ECO:0007669"/>
    <property type="project" value="TreeGrafter"/>
</dbReference>
<dbReference type="InterPro" id="IPR052717">
    <property type="entry name" value="Vacuolar_transposase_reg"/>
</dbReference>
<dbReference type="SUPFAM" id="SSF53098">
    <property type="entry name" value="Ribonuclease H-like"/>
    <property type="match status" value="1"/>
</dbReference>
<dbReference type="InterPro" id="IPR008906">
    <property type="entry name" value="HATC_C_dom"/>
</dbReference>
<proteinExistence type="predicted"/>
<dbReference type="Proteomes" id="UP000079169">
    <property type="component" value="Unplaced"/>
</dbReference>
<protein>
    <submittedName>
        <fullName evidence="3">Zinc finger BED domain-containing protein 1</fullName>
    </submittedName>
</protein>
<dbReference type="AlphaFoldDB" id="A0A3Q0ITP3"/>
<dbReference type="PaxDb" id="121845-A0A3Q0ITP3"/>
<dbReference type="KEGG" id="dci:103509547"/>
<dbReference type="PANTHER" id="PTHR46169">
    <property type="entry name" value="DNA REPLICATION-RELATED ELEMENT FACTOR, ISOFORM A"/>
    <property type="match status" value="1"/>
</dbReference>
<dbReference type="PANTHER" id="PTHR46169:SF29">
    <property type="entry name" value="DNA REPLICATION-RELATED ELEMENT FACTOR, ISOFORM A"/>
    <property type="match status" value="1"/>
</dbReference>
<dbReference type="GO" id="GO:0046983">
    <property type="term" value="F:protein dimerization activity"/>
    <property type="evidence" value="ECO:0007669"/>
    <property type="project" value="InterPro"/>
</dbReference>
<evidence type="ECO:0000313" key="2">
    <source>
        <dbReference type="Proteomes" id="UP000079169"/>
    </source>
</evidence>